<sequence length="634" mass="73256">MVAKSEAFLLCLTVLVLSATVVLGYRGLGVDNPQDPEQRLQQCRQQCQQQQRGQEQRIQCQHRCEDRYQEEMRERGRPGQGGDDDPARRRFDDCRQRCGHQHPHDEQQRRQCESRCEAQYEEERRGRREVAVGVQTHEDPERRYRQCRQECTQRAQDKRQLQQCEHRCEEEYKEQRHREGNPRQKKEETTTGERNPYFFDRDSFYEQVRTEHGHVMVLENFLEKSEFLLGIANYRIAIVGLNPRAFLVPHHLDADAIYYVARGCGVLTLVCEEKKETHELRRGDILEAPAGAIIYMINKDSNEEFLLIKLLHPVSTPGRFEVFYGAGGQNPKSFFPSFSDEILEAAFNTRRDRLSRIFGQQRKGGIVEASEEQVRALSRHASEGGQWPFGESKGPFNLLEKRPIYSSRRGQMHEADGDDYRPLKQLDLRVSHFNLTEVYMSYADPVPRAYHGHSFSPWWGMMLGSLLQGSMVAPFYDSRSTKIAVILEGSGYVETICPHLSERGRSREEGGERHEGREGGQRYQKVRSQVSRGTVAIIPPGHPSVTVASRGRNLEVVCFEIRAERNVRNFLAGRNNVLKQLDREAKELAFDMPAREVEEVLNAQGDQIIVAGPEERERRERPLLPMLEIAEAFM</sequence>
<dbReference type="EMBL" id="HG996471">
    <property type="protein sequence ID" value="CAG1847981.1"/>
    <property type="molecule type" value="Genomic_DNA"/>
</dbReference>
<feature type="compositionally biased region" description="Basic and acidic residues" evidence="2">
    <location>
        <begin position="503"/>
        <end position="520"/>
    </location>
</feature>
<evidence type="ECO:0000313" key="7">
    <source>
        <dbReference type="Proteomes" id="UP000012960"/>
    </source>
</evidence>
<gene>
    <name evidence="5" type="ORF">GSMUA_177760.1</name>
</gene>
<feature type="domain" description="Cupin type-1" evidence="4">
    <location>
        <begin position="396"/>
        <end position="598"/>
    </location>
</feature>
<dbReference type="AlphaFoldDB" id="A0A804JMJ1"/>
<dbReference type="InterPro" id="IPR050253">
    <property type="entry name" value="Seed_Storage-Functional"/>
</dbReference>
<protein>
    <submittedName>
        <fullName evidence="5">(wild Malaysian banana) hypothetical protein</fullName>
    </submittedName>
</protein>
<feature type="region of interest" description="Disordered" evidence="2">
    <location>
        <begin position="171"/>
        <end position="193"/>
    </location>
</feature>
<dbReference type="InterPro" id="IPR011051">
    <property type="entry name" value="RmlC_Cupin_sf"/>
</dbReference>
<keyword evidence="7" id="KW-1185">Reference proteome</keyword>
<accession>A0A804JMJ1</accession>
<evidence type="ECO:0000256" key="2">
    <source>
        <dbReference type="SAM" id="MobiDB-lite"/>
    </source>
</evidence>
<dbReference type="OMA" id="NLEVVCF"/>
<dbReference type="Proteomes" id="UP000012960">
    <property type="component" value="Unplaced"/>
</dbReference>
<dbReference type="FunCoup" id="A0A804JMJ1">
    <property type="interactions" value="3837"/>
</dbReference>
<dbReference type="CDD" id="cd02244">
    <property type="entry name" value="cupin_7S_vicilin-like_N"/>
    <property type="match status" value="1"/>
</dbReference>
<organism evidence="6 7">
    <name type="scientific">Musa acuminata subsp. malaccensis</name>
    <name type="common">Wild banana</name>
    <name type="synonym">Musa malaccensis</name>
    <dbReference type="NCBI Taxonomy" id="214687"/>
    <lineage>
        <taxon>Eukaryota</taxon>
        <taxon>Viridiplantae</taxon>
        <taxon>Streptophyta</taxon>
        <taxon>Embryophyta</taxon>
        <taxon>Tracheophyta</taxon>
        <taxon>Spermatophyta</taxon>
        <taxon>Magnoliopsida</taxon>
        <taxon>Liliopsida</taxon>
        <taxon>Zingiberales</taxon>
        <taxon>Musaceae</taxon>
        <taxon>Musa</taxon>
    </lineage>
</organism>
<comment type="similarity">
    <text evidence="1">Belongs to the 7S seed storage protein family.</text>
</comment>
<dbReference type="SMART" id="SM00835">
    <property type="entry name" value="Cupin_1"/>
    <property type="match status" value="2"/>
</dbReference>
<dbReference type="Pfam" id="PF04702">
    <property type="entry name" value="Vicilin_N"/>
    <property type="match status" value="1"/>
</dbReference>
<evidence type="ECO:0000313" key="5">
    <source>
        <dbReference type="EMBL" id="CAG1847981.1"/>
    </source>
</evidence>
<name>A0A804JMJ1_MUSAM</name>
<dbReference type="Pfam" id="PF00190">
    <property type="entry name" value="Cupin_1"/>
    <property type="match status" value="2"/>
</dbReference>
<dbReference type="CDD" id="cd02245">
    <property type="entry name" value="cupin_7S_vicilin-like_C"/>
    <property type="match status" value="1"/>
</dbReference>
<dbReference type="Gramene" id="Ma06_t31560.1">
    <property type="protein sequence ID" value="Ma06_p31560.1"/>
    <property type="gene ID" value="Ma06_g31560"/>
</dbReference>
<keyword evidence="3" id="KW-0732">Signal</keyword>
<reference evidence="5" key="1">
    <citation type="submission" date="2021-03" db="EMBL/GenBank/DDBJ databases">
        <authorList>
            <consortium name="Genoscope - CEA"/>
            <person name="William W."/>
        </authorList>
    </citation>
    <scope>NUCLEOTIDE SEQUENCE</scope>
    <source>
        <strain evidence="5">Doubled-haploid Pahang</strain>
    </source>
</reference>
<feature type="signal peptide" evidence="3">
    <location>
        <begin position="1"/>
        <end position="24"/>
    </location>
</feature>
<dbReference type="SUPFAM" id="SSF51182">
    <property type="entry name" value="RmlC-like cupins"/>
    <property type="match status" value="3"/>
</dbReference>
<evidence type="ECO:0000256" key="3">
    <source>
        <dbReference type="SAM" id="SignalP"/>
    </source>
</evidence>
<feature type="chain" id="PRO_5036407819" evidence="3">
    <location>
        <begin position="25"/>
        <end position="634"/>
    </location>
</feature>
<dbReference type="PANTHER" id="PTHR31189">
    <property type="entry name" value="OS03G0336100 PROTEIN-RELATED"/>
    <property type="match status" value="1"/>
</dbReference>
<feature type="domain" description="Cupin type-1" evidence="4">
    <location>
        <begin position="219"/>
        <end position="355"/>
    </location>
</feature>
<evidence type="ECO:0000256" key="1">
    <source>
        <dbReference type="ARBA" id="ARBA00023597"/>
    </source>
</evidence>
<dbReference type="Gene3D" id="2.60.120.10">
    <property type="entry name" value="Jelly Rolls"/>
    <property type="match status" value="2"/>
</dbReference>
<proteinExistence type="inferred from homology"/>
<evidence type="ECO:0000259" key="4">
    <source>
        <dbReference type="SMART" id="SM00835"/>
    </source>
</evidence>
<reference evidence="6" key="2">
    <citation type="submission" date="2021-05" db="UniProtKB">
        <authorList>
            <consortium name="EnsemblPlants"/>
        </authorList>
    </citation>
    <scope>IDENTIFICATION</scope>
    <source>
        <strain evidence="6">subsp. malaccensis</strain>
    </source>
</reference>
<feature type="compositionally biased region" description="Basic and acidic residues" evidence="2">
    <location>
        <begin position="171"/>
        <end position="191"/>
    </location>
</feature>
<dbReference type="InParanoid" id="A0A804JMJ1"/>
<feature type="region of interest" description="Disordered" evidence="2">
    <location>
        <begin position="503"/>
        <end position="524"/>
    </location>
</feature>
<dbReference type="InterPro" id="IPR014710">
    <property type="entry name" value="RmlC-like_jellyroll"/>
</dbReference>
<dbReference type="EnsemblPlants" id="Ma06_t31560.1">
    <property type="protein sequence ID" value="Ma06_p31560.1"/>
    <property type="gene ID" value="Ma06_g31560"/>
</dbReference>
<dbReference type="InterPro" id="IPR006792">
    <property type="entry name" value="Vicilin_N"/>
</dbReference>
<dbReference type="Gene3D" id="6.10.250.1700">
    <property type="match status" value="3"/>
</dbReference>
<dbReference type="PANTHER" id="PTHR31189:SF79">
    <property type="entry name" value="63 KDA GLOBULIN-LIKE PROTEIN"/>
    <property type="match status" value="1"/>
</dbReference>
<evidence type="ECO:0000313" key="6">
    <source>
        <dbReference type="EnsemblPlants" id="Ma06_p31560.1"/>
    </source>
</evidence>
<dbReference type="InterPro" id="IPR006045">
    <property type="entry name" value="Cupin_1"/>
</dbReference>